<sequence length="429" mass="47231">MLSLDHRTPFQSLTSAFMAWKAFLLAIAVGSSVGPAYDTSSTLLSPEILSSKESPFDLATKLTRWDSIYFIQNSQRGYLYEQEWAFGSGLPAVISAFTQVLSSFGIQTKPSLGSSIGICVAHASHLLSALVLYELGLVIWKNQRLAFVAALLHILSPAGLFLSAPYNESTYSLLSFTGYLFLAKGLLGQKRTFAHDVSVVASGMWFGFATTFRSNGLLNGIPFAIALAQELFTAPSLSSIRRRCALIIGGLAIAAGFIIPQLIAYQTFCSASSITELRPWCTSRLPSIYSFVQEHYWNVGFLRYWTPPNVPLFLLAMPMLYLLIKSGLEFIRRPLNLAGQTPVPTNLSHQAMLIRAMALSQLILTFLAITNYHIQIITRISSGYPLWYWWLAGLIADGKTSTVGCKVVRFMVMYATIQGVLFAAFLPPA</sequence>
<comment type="caution">
    <text evidence="1">The sequence shown here is derived from an EMBL/GenBank/DDBJ whole genome shotgun (WGS) entry which is preliminary data.</text>
</comment>
<reference evidence="1 2" key="1">
    <citation type="journal article" date="2022" name="New Phytol.">
        <title>Ecological generalism drives hyperdiversity of secondary metabolite gene clusters in xylarialean endophytes.</title>
        <authorList>
            <person name="Franco M.E.E."/>
            <person name="Wisecaver J.H."/>
            <person name="Arnold A.E."/>
            <person name="Ju Y.M."/>
            <person name="Slot J.C."/>
            <person name="Ahrendt S."/>
            <person name="Moore L.P."/>
            <person name="Eastman K.E."/>
            <person name="Scott K."/>
            <person name="Konkel Z."/>
            <person name="Mondo S.J."/>
            <person name="Kuo A."/>
            <person name="Hayes R.D."/>
            <person name="Haridas S."/>
            <person name="Andreopoulos B."/>
            <person name="Riley R."/>
            <person name="LaButti K."/>
            <person name="Pangilinan J."/>
            <person name="Lipzen A."/>
            <person name="Amirebrahimi M."/>
            <person name="Yan J."/>
            <person name="Adam C."/>
            <person name="Keymanesh K."/>
            <person name="Ng V."/>
            <person name="Louie K."/>
            <person name="Northen T."/>
            <person name="Drula E."/>
            <person name="Henrissat B."/>
            <person name="Hsieh H.M."/>
            <person name="Youens-Clark K."/>
            <person name="Lutzoni F."/>
            <person name="Miadlikowska J."/>
            <person name="Eastwood D.C."/>
            <person name="Hamelin R.C."/>
            <person name="Grigoriev I.V."/>
            <person name="U'Ren J.M."/>
        </authorList>
    </citation>
    <scope>NUCLEOTIDE SEQUENCE [LARGE SCALE GENOMIC DNA]</scope>
    <source>
        <strain evidence="1 2">ER1909</strain>
    </source>
</reference>
<proteinExistence type="predicted"/>
<dbReference type="EMBL" id="MU394343">
    <property type="protein sequence ID" value="KAI6084033.1"/>
    <property type="molecule type" value="Genomic_DNA"/>
</dbReference>
<evidence type="ECO:0000313" key="1">
    <source>
        <dbReference type="EMBL" id="KAI6084033.1"/>
    </source>
</evidence>
<gene>
    <name evidence="1" type="ORF">F4821DRAFT_243636</name>
</gene>
<dbReference type="Proteomes" id="UP001497680">
    <property type="component" value="Unassembled WGS sequence"/>
</dbReference>
<accession>A0ACC0CUG7</accession>
<organism evidence="1 2">
    <name type="scientific">Hypoxylon rubiginosum</name>
    <dbReference type="NCBI Taxonomy" id="110542"/>
    <lineage>
        <taxon>Eukaryota</taxon>
        <taxon>Fungi</taxon>
        <taxon>Dikarya</taxon>
        <taxon>Ascomycota</taxon>
        <taxon>Pezizomycotina</taxon>
        <taxon>Sordariomycetes</taxon>
        <taxon>Xylariomycetidae</taxon>
        <taxon>Xylariales</taxon>
        <taxon>Hypoxylaceae</taxon>
        <taxon>Hypoxylon</taxon>
    </lineage>
</organism>
<evidence type="ECO:0000313" key="2">
    <source>
        <dbReference type="Proteomes" id="UP001497680"/>
    </source>
</evidence>
<name>A0ACC0CUG7_9PEZI</name>
<keyword evidence="2" id="KW-1185">Reference proteome</keyword>
<protein>
    <submittedName>
        <fullName evidence="1">Glycosyltransferase family 76 protein</fullName>
    </submittedName>
</protein>